<evidence type="ECO:0000313" key="2">
    <source>
        <dbReference type="EMBL" id="KAJ7695920.1"/>
    </source>
</evidence>
<protein>
    <submittedName>
        <fullName evidence="2">Uncharacterized protein</fullName>
    </submittedName>
</protein>
<organism evidence="2 3">
    <name type="scientific">Mycena rosella</name>
    <name type="common">Pink bonnet</name>
    <name type="synonym">Agaricus rosellus</name>
    <dbReference type="NCBI Taxonomy" id="1033263"/>
    <lineage>
        <taxon>Eukaryota</taxon>
        <taxon>Fungi</taxon>
        <taxon>Dikarya</taxon>
        <taxon>Basidiomycota</taxon>
        <taxon>Agaricomycotina</taxon>
        <taxon>Agaricomycetes</taxon>
        <taxon>Agaricomycetidae</taxon>
        <taxon>Agaricales</taxon>
        <taxon>Marasmiineae</taxon>
        <taxon>Mycenaceae</taxon>
        <taxon>Mycena</taxon>
    </lineage>
</organism>
<sequence>MSCRYLPAHANLLCNCSTTARLITASPVKKSPASPHKIKTRSRFIDDKAEELDDGVGNRSSDLSDVPEDMADSDLAEFIVPDKPVSTHNDQMQQQHSDANDAAQGTVDRAVSADVQESEATASSSTQISVEDVEDTRPGGPEQASDDDKDEDMPMAIDPVTPKRKRTVVSHQKSRQIDTDEEEDLTAISKDDSMYNRSATVRSSLLPPPILTRSARKNAGSSSPLEVFESPAKKPRLDDQAIDRPPSASLRVPSVKVRSKQSSSGRKRHFLSPISSPAGSDSPAAPPVQYSPGLKIPLKDEQMAGMARSVMAELMPFLATTIQGALKPDVSLPSALLHSIPSQTPAFLLAKPTSSMPSTAVVSLRSATVTPAGSLPSAVPTSAMAAPSTDDPILHGQRFGSANDYKAKAKAVDIPDIISVASESILDLFDVFSEAPKDALPPLSIQPLDVPAAATTSGSVPVALPLIPQPTQATSQQSVILEGSTYTGNVKTEVAVAEDDLVLVGLDHAFGDAAVGSVKDEATIDGASSSTVFLEDLESYHLNFDPNAACEVYDVALQDPLLKCIYDGLPPLA</sequence>
<dbReference type="Proteomes" id="UP001221757">
    <property type="component" value="Unassembled WGS sequence"/>
</dbReference>
<feature type="region of interest" description="Disordered" evidence="1">
    <location>
        <begin position="206"/>
        <end position="291"/>
    </location>
</feature>
<feature type="region of interest" description="Disordered" evidence="1">
    <location>
        <begin position="25"/>
        <end position="68"/>
    </location>
</feature>
<evidence type="ECO:0000256" key="1">
    <source>
        <dbReference type="SAM" id="MobiDB-lite"/>
    </source>
</evidence>
<feature type="compositionally biased region" description="Acidic residues" evidence="1">
    <location>
        <begin position="144"/>
        <end position="153"/>
    </location>
</feature>
<feature type="compositionally biased region" description="Low complexity" evidence="1">
    <location>
        <begin position="272"/>
        <end position="283"/>
    </location>
</feature>
<reference evidence="2" key="1">
    <citation type="submission" date="2023-03" db="EMBL/GenBank/DDBJ databases">
        <title>Massive genome expansion in bonnet fungi (Mycena s.s.) driven by repeated elements and novel gene families across ecological guilds.</title>
        <authorList>
            <consortium name="Lawrence Berkeley National Laboratory"/>
            <person name="Harder C.B."/>
            <person name="Miyauchi S."/>
            <person name="Viragh M."/>
            <person name="Kuo A."/>
            <person name="Thoen E."/>
            <person name="Andreopoulos B."/>
            <person name="Lu D."/>
            <person name="Skrede I."/>
            <person name="Drula E."/>
            <person name="Henrissat B."/>
            <person name="Morin E."/>
            <person name="Kohler A."/>
            <person name="Barry K."/>
            <person name="LaButti K."/>
            <person name="Morin E."/>
            <person name="Salamov A."/>
            <person name="Lipzen A."/>
            <person name="Mereny Z."/>
            <person name="Hegedus B."/>
            <person name="Baldrian P."/>
            <person name="Stursova M."/>
            <person name="Weitz H."/>
            <person name="Taylor A."/>
            <person name="Grigoriev I.V."/>
            <person name="Nagy L.G."/>
            <person name="Martin F."/>
            <person name="Kauserud H."/>
        </authorList>
    </citation>
    <scope>NUCLEOTIDE SEQUENCE</scope>
    <source>
        <strain evidence="2">CBHHK067</strain>
    </source>
</reference>
<proteinExistence type="predicted"/>
<dbReference type="EMBL" id="JARKIE010000036">
    <property type="protein sequence ID" value="KAJ7695920.1"/>
    <property type="molecule type" value="Genomic_DNA"/>
</dbReference>
<feature type="compositionally biased region" description="Polar residues" evidence="1">
    <location>
        <begin position="86"/>
        <end position="97"/>
    </location>
</feature>
<feature type="compositionally biased region" description="Polar residues" evidence="1">
    <location>
        <begin position="118"/>
        <end position="129"/>
    </location>
</feature>
<evidence type="ECO:0000313" key="3">
    <source>
        <dbReference type="Proteomes" id="UP001221757"/>
    </source>
</evidence>
<feature type="compositionally biased region" description="Basic and acidic residues" evidence="1">
    <location>
        <begin position="231"/>
        <end position="242"/>
    </location>
</feature>
<keyword evidence="3" id="KW-1185">Reference proteome</keyword>
<comment type="caution">
    <text evidence="2">The sequence shown here is derived from an EMBL/GenBank/DDBJ whole genome shotgun (WGS) entry which is preliminary data.</text>
</comment>
<gene>
    <name evidence="2" type="ORF">B0H17DRAFT_1198252</name>
</gene>
<dbReference type="AlphaFoldDB" id="A0AAD7GI46"/>
<name>A0AAD7GI46_MYCRO</name>
<accession>A0AAD7GI46</accession>
<feature type="compositionally biased region" description="Basic residues" evidence="1">
    <location>
        <begin position="162"/>
        <end position="174"/>
    </location>
</feature>
<feature type="region of interest" description="Disordered" evidence="1">
    <location>
        <begin position="85"/>
        <end position="191"/>
    </location>
</feature>